<sequence length="82" mass="10200">MFLTRGRLHLNINEDWISHLKEYFYLCIDNVRQNINEIFNNIPEYFSILEQDRDIIKRYLFSELRIEEVFNTLLYIINDIRK</sequence>
<name>A0A376GFU3_9FLAO</name>
<evidence type="ECO:0000313" key="2">
    <source>
        <dbReference type="Proteomes" id="UP000254737"/>
    </source>
</evidence>
<evidence type="ECO:0000313" key="1">
    <source>
        <dbReference type="EMBL" id="STD58638.1"/>
    </source>
</evidence>
<protein>
    <submittedName>
        <fullName evidence="1">Uncharacterized protein</fullName>
    </submittedName>
</protein>
<dbReference type="EMBL" id="UFXS01000001">
    <property type="protein sequence ID" value="STD58638.1"/>
    <property type="molecule type" value="Genomic_DNA"/>
</dbReference>
<gene>
    <name evidence="1" type="ORF">NCTC13456_02262</name>
</gene>
<accession>A0A376GFU3</accession>
<reference evidence="1 2" key="1">
    <citation type="submission" date="2018-06" db="EMBL/GenBank/DDBJ databases">
        <authorList>
            <consortium name="Pathogen Informatics"/>
            <person name="Doyle S."/>
        </authorList>
    </citation>
    <scope>NUCLEOTIDE SEQUENCE [LARGE SCALE GENOMIC DNA]</scope>
    <source>
        <strain evidence="1 2">NCTC13456</strain>
    </source>
</reference>
<proteinExistence type="predicted"/>
<dbReference type="AlphaFoldDB" id="A0A376GFU3"/>
<organism evidence="1 2">
    <name type="scientific">Empedobacter falsenii</name>
    <dbReference type="NCBI Taxonomy" id="343874"/>
    <lineage>
        <taxon>Bacteria</taxon>
        <taxon>Pseudomonadati</taxon>
        <taxon>Bacteroidota</taxon>
        <taxon>Flavobacteriia</taxon>
        <taxon>Flavobacteriales</taxon>
        <taxon>Weeksellaceae</taxon>
        <taxon>Empedobacter</taxon>
    </lineage>
</organism>
<dbReference type="Proteomes" id="UP000254737">
    <property type="component" value="Unassembled WGS sequence"/>
</dbReference>